<sequence length="98" mass="11145">MREVYGDIKMAIDLLKCNWIICAGLKIVNNFLGQQNGFLKFPCCFCMWSNLVREKPEIQKESPIRKILEAGMPNSLNERLPLSAERCSLFLDSSSSMA</sequence>
<organism evidence="2 3">
    <name type="scientific">Araneus ventricosus</name>
    <name type="common">Orbweaver spider</name>
    <name type="synonym">Epeira ventricosa</name>
    <dbReference type="NCBI Taxonomy" id="182803"/>
    <lineage>
        <taxon>Eukaryota</taxon>
        <taxon>Metazoa</taxon>
        <taxon>Ecdysozoa</taxon>
        <taxon>Arthropoda</taxon>
        <taxon>Chelicerata</taxon>
        <taxon>Arachnida</taxon>
        <taxon>Araneae</taxon>
        <taxon>Araneomorphae</taxon>
        <taxon>Entelegynae</taxon>
        <taxon>Araneoidea</taxon>
        <taxon>Araneidae</taxon>
        <taxon>Araneus</taxon>
    </lineage>
</organism>
<reference evidence="2 3" key="1">
    <citation type="journal article" date="2019" name="Sci. Rep.">
        <title>Orb-weaving spider Araneus ventricosus genome elucidates the spidroin gene catalogue.</title>
        <authorList>
            <person name="Kono N."/>
            <person name="Nakamura H."/>
            <person name="Ohtoshi R."/>
            <person name="Moran D.A.P."/>
            <person name="Shinohara A."/>
            <person name="Yoshida Y."/>
            <person name="Fujiwara M."/>
            <person name="Mori M."/>
            <person name="Tomita M."/>
            <person name="Arakawa K."/>
        </authorList>
    </citation>
    <scope>NUCLEOTIDE SEQUENCE [LARGE SCALE GENOMIC DNA]</scope>
</reference>
<keyword evidence="3" id="KW-1185">Reference proteome</keyword>
<name>A0A4Y2SPS6_ARAVE</name>
<dbReference type="EMBL" id="BGPR01022612">
    <property type="protein sequence ID" value="GBN89085.1"/>
    <property type="molecule type" value="Genomic_DNA"/>
</dbReference>
<evidence type="ECO:0000313" key="1">
    <source>
        <dbReference type="EMBL" id="GBN89083.1"/>
    </source>
</evidence>
<gene>
    <name evidence="2" type="ORF">AVEN_157619_1</name>
    <name evidence="1" type="ORF">AVEN_66297_1</name>
</gene>
<dbReference type="Proteomes" id="UP000499080">
    <property type="component" value="Unassembled WGS sequence"/>
</dbReference>
<evidence type="ECO:0000313" key="3">
    <source>
        <dbReference type="Proteomes" id="UP000499080"/>
    </source>
</evidence>
<proteinExistence type="predicted"/>
<dbReference type="AlphaFoldDB" id="A0A4Y2SPS6"/>
<accession>A0A4Y2SPS6</accession>
<protein>
    <submittedName>
        <fullName evidence="2">Uncharacterized protein</fullName>
    </submittedName>
</protein>
<evidence type="ECO:0000313" key="2">
    <source>
        <dbReference type="EMBL" id="GBN89085.1"/>
    </source>
</evidence>
<dbReference type="EMBL" id="BGPR01022611">
    <property type="protein sequence ID" value="GBN89083.1"/>
    <property type="molecule type" value="Genomic_DNA"/>
</dbReference>
<comment type="caution">
    <text evidence="2">The sequence shown here is derived from an EMBL/GenBank/DDBJ whole genome shotgun (WGS) entry which is preliminary data.</text>
</comment>